<feature type="repeat" description="ANK" evidence="1">
    <location>
        <begin position="598"/>
        <end position="630"/>
    </location>
</feature>
<sequence>MIAEKHCANEYITQEDLDFGLCYATYGGHLDIVQLFLVKGANINAHCGRWDSAVHAAVRGGHMNILELFVSKGADVNSQPPLFVCISRWDTQCLKYLLDHGMNIDIQDTQRGTALHKAIADWHYAHFDLLLERGADINALSEKLGTPLQVACLRAEEHNNRYEPHKLYYVEKLLDCGADPNIRGGEYATALQAACNIISLGEMEFPIKAVQLLIEHGADVNAQGGHWGSALHAAAASRFSEEKVELMKLLLDNGAKVDQKGNDNWGTPLHVACYEGTIEAVRLLVDRGADVNAEGGRFGTPILAAAARQDSLPIFNLLMDKGANINYQGGEYGSALQAFFHRFPQEAETFRSLLKHCLDVNAKGGKYGTALIAACTRDWGEKCVRLLLDHGADVNAQSEEYGTALIAACQSHFDEGNTQIIRWLLDCGADVNAQGGKHGTALSAACSCDYYEAVELLLNHGAKFHLQDCAAWYSVIRRIATHRCVTAVLELLLSHGMDINHEHAEYGTALHAMMKEKQTGSKWHEGISVLLKHHMNPNIVNERLGSALHIACAIKHEDVHADFIIDCMNCTDISISSRRTEYLLEQCPNIDVNAQGGTFHTALQAAAYSGQALSVRMLLDRNASINARGGKYHTALNGAIISGHWNIVKILLEAGATPDCHLQEQPDEDWLQIFFKEDGRRAVERYRKFWEVELGKQGGRRRASNS</sequence>
<name>A0A9W9B2A3_9HYPO</name>
<evidence type="ECO:0000256" key="1">
    <source>
        <dbReference type="PROSITE-ProRule" id="PRU00023"/>
    </source>
</evidence>
<feature type="repeat" description="ANK" evidence="1">
    <location>
        <begin position="264"/>
        <end position="296"/>
    </location>
</feature>
<protein>
    <submittedName>
        <fullName evidence="2">Ankyrin repeats (3 copies) domain-containing protein</fullName>
    </submittedName>
</protein>
<accession>A0A9W9B2A3</accession>
<evidence type="ECO:0000313" key="3">
    <source>
        <dbReference type="Proteomes" id="UP001140511"/>
    </source>
</evidence>
<dbReference type="Pfam" id="PF00023">
    <property type="entry name" value="Ank"/>
    <property type="match status" value="1"/>
</dbReference>
<dbReference type="EMBL" id="JAOPEN010000008">
    <property type="protein sequence ID" value="KAJ4854228.1"/>
    <property type="molecule type" value="Genomic_DNA"/>
</dbReference>
<keyword evidence="3" id="KW-1185">Reference proteome</keyword>
<comment type="caution">
    <text evidence="2">The sequence shown here is derived from an EMBL/GenBank/DDBJ whole genome shotgun (WGS) entry which is preliminary data.</text>
</comment>
<dbReference type="RefSeq" id="XP_056023286.1">
    <property type="nucleotide sequence ID" value="XM_056178412.1"/>
</dbReference>
<keyword evidence="1" id="KW-0040">ANK repeat</keyword>
<feature type="repeat" description="ANK" evidence="1">
    <location>
        <begin position="366"/>
        <end position="399"/>
    </location>
</feature>
<dbReference type="Pfam" id="PF13637">
    <property type="entry name" value="Ank_4"/>
    <property type="match status" value="1"/>
</dbReference>
<dbReference type="PROSITE" id="PS50297">
    <property type="entry name" value="ANK_REP_REGION"/>
    <property type="match status" value="3"/>
</dbReference>
<reference evidence="2" key="1">
    <citation type="submission" date="2022-09" db="EMBL/GenBank/DDBJ databases">
        <title>Chromosome-level assembly of Trichoderma breve T069, a fungus used in development of biopesticide product.</title>
        <authorList>
            <person name="Lin R."/>
            <person name="Liu T."/>
        </authorList>
    </citation>
    <scope>NUCLEOTIDE SEQUENCE</scope>
    <source>
        <strain evidence="2">T069</strain>
    </source>
</reference>
<dbReference type="InterPro" id="IPR036770">
    <property type="entry name" value="Ankyrin_rpt-contain_sf"/>
</dbReference>
<organism evidence="2 3">
    <name type="scientific">Trichoderma breve</name>
    <dbReference type="NCBI Taxonomy" id="2034170"/>
    <lineage>
        <taxon>Eukaryota</taxon>
        <taxon>Fungi</taxon>
        <taxon>Dikarya</taxon>
        <taxon>Ascomycota</taxon>
        <taxon>Pezizomycotina</taxon>
        <taxon>Sordariomycetes</taxon>
        <taxon>Hypocreomycetidae</taxon>
        <taxon>Hypocreales</taxon>
        <taxon>Hypocreaceae</taxon>
        <taxon>Trichoderma</taxon>
    </lineage>
</organism>
<dbReference type="SUPFAM" id="SSF48403">
    <property type="entry name" value="Ankyrin repeat"/>
    <property type="match status" value="2"/>
</dbReference>
<evidence type="ECO:0000313" key="2">
    <source>
        <dbReference type="EMBL" id="KAJ4854228.1"/>
    </source>
</evidence>
<dbReference type="Gene3D" id="1.25.40.20">
    <property type="entry name" value="Ankyrin repeat-containing domain"/>
    <property type="match status" value="5"/>
</dbReference>
<feature type="repeat" description="ANK" evidence="1">
    <location>
        <begin position="110"/>
        <end position="142"/>
    </location>
</feature>
<dbReference type="PROSITE" id="PS50088">
    <property type="entry name" value="ANK_REPEAT"/>
    <property type="match status" value="6"/>
</dbReference>
<dbReference type="PRINTS" id="PR01415">
    <property type="entry name" value="ANKYRIN"/>
</dbReference>
<proteinExistence type="predicted"/>
<dbReference type="AlphaFoldDB" id="A0A9W9B2A3"/>
<gene>
    <name evidence="2" type="ORF">T069G_11207</name>
</gene>
<dbReference type="GeneID" id="80873100"/>
<feature type="repeat" description="ANK" evidence="1">
    <location>
        <begin position="226"/>
        <end position="262"/>
    </location>
</feature>
<dbReference type="PANTHER" id="PTHR46224">
    <property type="entry name" value="ANKYRIN REPEAT FAMILY PROTEIN"/>
    <property type="match status" value="1"/>
</dbReference>
<dbReference type="InterPro" id="IPR051616">
    <property type="entry name" value="Cul2-RING_E3_ligase_SR"/>
</dbReference>
<dbReference type="PANTHER" id="PTHR46224:SF64">
    <property type="entry name" value="IQ MOTIF AND ANKYRIN REPEAT DOMAIN-CONTAINING PROTEIN 1"/>
    <property type="match status" value="1"/>
</dbReference>
<dbReference type="Pfam" id="PF12796">
    <property type="entry name" value="Ank_2"/>
    <property type="match status" value="4"/>
</dbReference>
<feature type="repeat" description="ANK" evidence="1">
    <location>
        <begin position="49"/>
        <end position="81"/>
    </location>
</feature>
<dbReference type="SMART" id="SM00248">
    <property type="entry name" value="ANK"/>
    <property type="match status" value="14"/>
</dbReference>
<dbReference type="InterPro" id="IPR002110">
    <property type="entry name" value="Ankyrin_rpt"/>
</dbReference>
<dbReference type="Proteomes" id="UP001140511">
    <property type="component" value="Unassembled WGS sequence"/>
</dbReference>